<proteinExistence type="predicted"/>
<gene>
    <name evidence="2" type="ORF">DR864_04850</name>
</gene>
<evidence type="ECO:0008006" key="4">
    <source>
        <dbReference type="Google" id="ProtNLM"/>
    </source>
</evidence>
<dbReference type="AlphaFoldDB" id="A0A344TEP0"/>
<feature type="chain" id="PRO_5016683624" description="Beta-propeller repeat-containing protein" evidence="1">
    <location>
        <begin position="20"/>
        <end position="124"/>
    </location>
</feature>
<dbReference type="EMBL" id="CP030850">
    <property type="protein sequence ID" value="AXE17111.1"/>
    <property type="molecule type" value="Genomic_DNA"/>
</dbReference>
<evidence type="ECO:0000256" key="1">
    <source>
        <dbReference type="SAM" id="SignalP"/>
    </source>
</evidence>
<feature type="signal peptide" evidence="1">
    <location>
        <begin position="1"/>
        <end position="19"/>
    </location>
</feature>
<dbReference type="OrthoDB" id="937114at2"/>
<dbReference type="Pfam" id="PF06739">
    <property type="entry name" value="SBBP"/>
    <property type="match status" value="1"/>
</dbReference>
<evidence type="ECO:0000313" key="2">
    <source>
        <dbReference type="EMBL" id="AXE17111.1"/>
    </source>
</evidence>
<dbReference type="RefSeq" id="WP_114065897.1">
    <property type="nucleotide sequence ID" value="NZ_CP030850.1"/>
</dbReference>
<keyword evidence="1" id="KW-0732">Signal</keyword>
<organism evidence="2 3">
    <name type="scientific">Runella rosea</name>
    <dbReference type="NCBI Taxonomy" id="2259595"/>
    <lineage>
        <taxon>Bacteria</taxon>
        <taxon>Pseudomonadati</taxon>
        <taxon>Bacteroidota</taxon>
        <taxon>Cytophagia</taxon>
        <taxon>Cytophagales</taxon>
        <taxon>Spirosomataceae</taxon>
        <taxon>Runella</taxon>
    </lineage>
</organism>
<sequence>MRLLFLSLALMAVILRLNAQNVTITPTGVTPSFNYPRLTYDAILALSGPMEGDLAYDLTFKCLRVYNGSKWVCTLSNASDISPNITSIASAGGNGYDIGHSIAVDNAGNVYITGQFEGTGAAKL</sequence>
<evidence type="ECO:0000313" key="3">
    <source>
        <dbReference type="Proteomes" id="UP000251993"/>
    </source>
</evidence>
<dbReference type="InterPro" id="IPR010620">
    <property type="entry name" value="SBBP_repeat"/>
</dbReference>
<name>A0A344TEP0_9BACT</name>
<dbReference type="Proteomes" id="UP000251993">
    <property type="component" value="Chromosome"/>
</dbReference>
<dbReference type="KEGG" id="run:DR864_04850"/>
<protein>
    <recommendedName>
        <fullName evidence="4">Beta-propeller repeat-containing protein</fullName>
    </recommendedName>
</protein>
<accession>A0A344TEP0</accession>
<keyword evidence="3" id="KW-1185">Reference proteome</keyword>
<reference evidence="2 3" key="1">
    <citation type="submission" date="2018-07" db="EMBL/GenBank/DDBJ databases">
        <title>Genome sequencing of Runella.</title>
        <authorList>
            <person name="Baek M.-G."/>
            <person name="Yi H."/>
        </authorList>
    </citation>
    <scope>NUCLEOTIDE SEQUENCE [LARGE SCALE GENOMIC DNA]</scope>
    <source>
        <strain evidence="2 3">HYN0085</strain>
    </source>
</reference>